<reference evidence="2" key="1">
    <citation type="submission" date="2018-06" db="EMBL/GenBank/DDBJ databases">
        <authorList>
            <person name="Zhirakovskaya E."/>
        </authorList>
    </citation>
    <scope>NUCLEOTIDE SEQUENCE</scope>
</reference>
<proteinExistence type="predicted"/>
<dbReference type="SUPFAM" id="SSF53187">
    <property type="entry name" value="Zn-dependent exopeptidases"/>
    <property type="match status" value="1"/>
</dbReference>
<dbReference type="GO" id="GO:0008235">
    <property type="term" value="F:metalloexopeptidase activity"/>
    <property type="evidence" value="ECO:0007669"/>
    <property type="project" value="InterPro"/>
</dbReference>
<protein>
    <recommendedName>
        <fullName evidence="1">Peptidase M28 domain-containing protein</fullName>
    </recommendedName>
</protein>
<feature type="domain" description="Peptidase M28" evidence="1">
    <location>
        <begin position="830"/>
        <end position="1033"/>
    </location>
</feature>
<evidence type="ECO:0000259" key="1">
    <source>
        <dbReference type="Pfam" id="PF04389"/>
    </source>
</evidence>
<evidence type="ECO:0000313" key="2">
    <source>
        <dbReference type="EMBL" id="VAX33677.1"/>
    </source>
</evidence>
<gene>
    <name evidence="2" type="ORF">MNBD_NITROSPIRAE01-2216</name>
</gene>
<dbReference type="InterPro" id="IPR007484">
    <property type="entry name" value="Peptidase_M28"/>
</dbReference>
<dbReference type="InterPro" id="IPR045175">
    <property type="entry name" value="M28_fam"/>
</dbReference>
<dbReference type="Pfam" id="PF04389">
    <property type="entry name" value="Peptidase_M28"/>
    <property type="match status" value="1"/>
</dbReference>
<dbReference type="GO" id="GO:0006508">
    <property type="term" value="P:proteolysis"/>
    <property type="evidence" value="ECO:0007669"/>
    <property type="project" value="InterPro"/>
</dbReference>
<dbReference type="PANTHER" id="PTHR12147:SF26">
    <property type="entry name" value="PEPTIDASE M28 DOMAIN-CONTAINING PROTEIN"/>
    <property type="match status" value="1"/>
</dbReference>
<sequence length="1063" mass="119038">MVLNLFQKKMFRFLNVFLLVVLLGFPLVVRAKVPLHHVLEVSLSPATGELQVLDRITLPESLQVDEAGRYHFRLHADFVLRAVTAGVRIERLPKKTEPLRPEVPVSTEGLEVEFSLAVASVAPSAHYVMTLPIGLKTFVLSYKGIVQHLPAGGDPVSGEGADTPGLISDSGVFLSGKSLWYPQFDQGLMTFSLEIALPETWHVVTQGERTRNEVARGIRKIRWYAPEPQQEIFLLGGEWTEYRRRDGRIEIFAYLSTPDQVLANRYLKATEQYLEMYQKLLGPYPYKKFAVLENFWETRYGMPSFTVMGSKALRLPQTLKTTYPHALLRNWWGNGVYVDEAEGNWGEGLRAYLVDYLFAEQEGKAQEMRLSALQQYAKTIGIVQDFPLALSQSKDDALSHSIAQTKGLFLFHMFRQILGDRVFIEALRTFFYENRFKRTSFLALSQAFSQAAERDLGPELMQWVERAGAPRLRLRNIRSEKTEEGYLLNASLQQRQAGPAYHLHVPISISLHGKKETFQTTLEMSEKSLEIALVLPERPIRLKVDPEYDLFRRLHPAEMPPTLAKAFSAESTVILLPSSAPIPQRRAYEALAKTLQAAQPEQIEIGWDNEYKGLPDDRSIWLFGWENRFQRTILKQLQRFGVSANSAMTRIGDIQIPRRGFSLVLTGRHPKKARYALSWLASDRVAAIPKLAQKLSDYSDYGYLGFAGDALKNIEKGRWPAVGSPMSIRIKQGDGRWIKETPTTLVARKALTTASPLFSEERMRQDIAALSNDRLKGRGFGTPELDRAAEYIASEFRKIGLKPAEGQGRSFLQQWREEGGGVSSGVSLKNVVSILPGTAAGLSHELIVVGAHYDHLGFGWPRAHRGEEGMLHPGANGNASGVALLLELARLLKEDVPLRRSVLFVAFTSKEVGLLGSAHLASQQAGLLRGRMRAMVNLDTVGALRDNRLFVLGAGSSREWPPMLRRIAVNTGLEIVSSASTFGSSDHMSFINVGVPAIQIFTGMTTDIDRPSDTLDKIDLPGMVTVGRVVKELIQNLADRPTPLSVVPLQKEVPTLIWERRDR</sequence>
<dbReference type="Gene3D" id="1.10.390.10">
    <property type="entry name" value="Neutral Protease Domain 2"/>
    <property type="match status" value="1"/>
</dbReference>
<dbReference type="Gene3D" id="3.40.630.10">
    <property type="entry name" value="Zn peptidases"/>
    <property type="match status" value="1"/>
</dbReference>
<dbReference type="AlphaFoldDB" id="A0A3B1DXP6"/>
<dbReference type="InterPro" id="IPR027268">
    <property type="entry name" value="Peptidase_M4/M1_CTD_sf"/>
</dbReference>
<organism evidence="2">
    <name type="scientific">hydrothermal vent metagenome</name>
    <dbReference type="NCBI Taxonomy" id="652676"/>
    <lineage>
        <taxon>unclassified sequences</taxon>
        <taxon>metagenomes</taxon>
        <taxon>ecological metagenomes</taxon>
    </lineage>
</organism>
<dbReference type="SUPFAM" id="SSF55486">
    <property type="entry name" value="Metalloproteases ('zincins'), catalytic domain"/>
    <property type="match status" value="1"/>
</dbReference>
<dbReference type="EMBL" id="UOGF01000117">
    <property type="protein sequence ID" value="VAX33677.1"/>
    <property type="molecule type" value="Genomic_DNA"/>
</dbReference>
<name>A0A3B1DXP6_9ZZZZ</name>
<dbReference type="PANTHER" id="PTHR12147">
    <property type="entry name" value="METALLOPEPTIDASE M28 FAMILY MEMBER"/>
    <property type="match status" value="1"/>
</dbReference>
<accession>A0A3B1DXP6</accession>